<dbReference type="RefSeq" id="WP_209650465.1">
    <property type="nucleotide sequence ID" value="NZ_JBEPNV010000001.1"/>
</dbReference>
<evidence type="ECO:0000313" key="2">
    <source>
        <dbReference type="Proteomes" id="UP001549119"/>
    </source>
</evidence>
<keyword evidence="2" id="KW-1185">Reference proteome</keyword>
<proteinExistence type="predicted"/>
<evidence type="ECO:0000313" key="1">
    <source>
        <dbReference type="EMBL" id="MET3868312.1"/>
    </source>
</evidence>
<gene>
    <name evidence="1" type="ORF">ABIC20_005621</name>
</gene>
<accession>A0ABV2NP60</accession>
<protein>
    <submittedName>
        <fullName evidence="1">Uncharacterized protein</fullName>
    </submittedName>
</protein>
<organism evidence="1 2">
    <name type="scientific">Methylobacterium radiotolerans</name>
    <dbReference type="NCBI Taxonomy" id="31998"/>
    <lineage>
        <taxon>Bacteria</taxon>
        <taxon>Pseudomonadati</taxon>
        <taxon>Pseudomonadota</taxon>
        <taxon>Alphaproteobacteria</taxon>
        <taxon>Hyphomicrobiales</taxon>
        <taxon>Methylobacteriaceae</taxon>
        <taxon>Methylobacterium</taxon>
    </lineage>
</organism>
<name>A0ABV2NP60_9HYPH</name>
<dbReference type="EMBL" id="JBEPNW010000002">
    <property type="protein sequence ID" value="MET3868312.1"/>
    <property type="molecule type" value="Genomic_DNA"/>
</dbReference>
<dbReference type="Proteomes" id="UP001549119">
    <property type="component" value="Unassembled WGS sequence"/>
</dbReference>
<sequence>MQNKPHLTTTEGKPFGATWLITAPWAHPVWSQYALALYDLTTPTDQPAVIHLDGATHELLLVALDPAHPATSAQSLVEGGQVQALSPPNHGYQFKAESHAAAMSRLQQIVDEIEARRLSPDTDFRAEWDAMFRDAHSLRR</sequence>
<comment type="caution">
    <text evidence="1">The sequence shown here is derived from an EMBL/GenBank/DDBJ whole genome shotgun (WGS) entry which is preliminary data.</text>
</comment>
<reference evidence="1 2" key="1">
    <citation type="submission" date="2024-06" db="EMBL/GenBank/DDBJ databases">
        <title>Genomics of switchgrass bacterial isolates.</title>
        <authorList>
            <person name="Shade A."/>
        </authorList>
    </citation>
    <scope>NUCLEOTIDE SEQUENCE [LARGE SCALE GENOMIC DNA]</scope>
    <source>
        <strain evidence="1 2">PvP084</strain>
    </source>
</reference>